<dbReference type="AlphaFoldDB" id="A0A8D2LC67"/>
<keyword evidence="2" id="KW-1185">Reference proteome</keyword>
<reference evidence="1" key="1">
    <citation type="submission" date="2025-08" db="UniProtKB">
        <authorList>
            <consortium name="Ensembl"/>
        </authorList>
    </citation>
    <scope>IDENTIFICATION</scope>
</reference>
<dbReference type="Ensembl" id="ENSVKKT00000020691.1">
    <property type="protein sequence ID" value="ENSVKKP00000020194.1"/>
    <property type="gene ID" value="ENSVKKG00000013625.1"/>
</dbReference>
<accession>A0A8D2LC67</accession>
<evidence type="ECO:0000313" key="1">
    <source>
        <dbReference type="Ensembl" id="ENSVKKP00000020194.1"/>
    </source>
</evidence>
<dbReference type="Proteomes" id="UP000694545">
    <property type="component" value="Unplaced"/>
</dbReference>
<dbReference type="OMA" id="MTSCRHT"/>
<proteinExistence type="predicted"/>
<organism evidence="1 2">
    <name type="scientific">Varanus komodoensis</name>
    <name type="common">Komodo dragon</name>
    <dbReference type="NCBI Taxonomy" id="61221"/>
    <lineage>
        <taxon>Eukaryota</taxon>
        <taxon>Metazoa</taxon>
        <taxon>Chordata</taxon>
        <taxon>Craniata</taxon>
        <taxon>Vertebrata</taxon>
        <taxon>Euteleostomi</taxon>
        <taxon>Lepidosauria</taxon>
        <taxon>Squamata</taxon>
        <taxon>Bifurcata</taxon>
        <taxon>Unidentata</taxon>
        <taxon>Episquamata</taxon>
        <taxon>Toxicofera</taxon>
        <taxon>Anguimorpha</taxon>
        <taxon>Paleoanguimorpha</taxon>
        <taxon>Varanoidea</taxon>
        <taxon>Varanidae</taxon>
        <taxon>Varanus</taxon>
    </lineage>
</organism>
<protein>
    <submittedName>
        <fullName evidence="1">Uncharacterized protein</fullName>
    </submittedName>
</protein>
<reference evidence="1" key="2">
    <citation type="submission" date="2025-09" db="UniProtKB">
        <authorList>
            <consortium name="Ensembl"/>
        </authorList>
    </citation>
    <scope>IDENTIFICATION</scope>
</reference>
<sequence>MELSQLLNEIRANYETLITRSQIETVLSAGTQVMIIYRQAPTRIRRHSNVFQILSQELGAGYNILYLTS</sequence>
<evidence type="ECO:0000313" key="2">
    <source>
        <dbReference type="Proteomes" id="UP000694545"/>
    </source>
</evidence>
<name>A0A8D2LC67_VARKO</name>